<accession>A0ABP3TZZ6</accession>
<keyword evidence="2" id="KW-1185">Reference proteome</keyword>
<evidence type="ECO:0000313" key="1">
    <source>
        <dbReference type="EMBL" id="GAA0719459.1"/>
    </source>
</evidence>
<dbReference type="Proteomes" id="UP001501758">
    <property type="component" value="Unassembled WGS sequence"/>
</dbReference>
<name>A0ABP3TZZ6_9FLAO</name>
<proteinExistence type="predicted"/>
<protein>
    <recommendedName>
        <fullName evidence="3">Deoxyribose-phosphate aldolase</fullName>
    </recommendedName>
</protein>
<sequence length="237" mass="27073">MSFDVLVDQYSAQEIIDKTINAAGGAKFDAVKIRFNFRDKEYISTRDHGNYLLERKIFGKEGIVHDIVANDGLTRSVENCVVKVADSLITKISDGVNSVHYFANLPYGLNAPAVNKELVGESKINDVPYYKIKVTFDQEGGGTDFEDEFLYWIHKENFTVDYLAYKYAVDGGGIRFREAYNDRVIKNIRFVDYNNYKTDDMSTPLSNLDVLFEKGALKLLSQIELKDIYVYDESNLF</sequence>
<dbReference type="Pfam" id="PF20113">
    <property type="entry name" value="DUF6503"/>
    <property type="match status" value="1"/>
</dbReference>
<gene>
    <name evidence="1" type="ORF">GCM10009430_18540</name>
</gene>
<organism evidence="1 2">
    <name type="scientific">Aquimarina litoralis</name>
    <dbReference type="NCBI Taxonomy" id="584605"/>
    <lineage>
        <taxon>Bacteria</taxon>
        <taxon>Pseudomonadati</taxon>
        <taxon>Bacteroidota</taxon>
        <taxon>Flavobacteriia</taxon>
        <taxon>Flavobacteriales</taxon>
        <taxon>Flavobacteriaceae</taxon>
        <taxon>Aquimarina</taxon>
    </lineage>
</organism>
<comment type="caution">
    <text evidence="1">The sequence shown here is derived from an EMBL/GenBank/DDBJ whole genome shotgun (WGS) entry which is preliminary data.</text>
</comment>
<evidence type="ECO:0008006" key="3">
    <source>
        <dbReference type="Google" id="ProtNLM"/>
    </source>
</evidence>
<dbReference type="EMBL" id="BAAAGE010000002">
    <property type="protein sequence ID" value="GAA0719459.1"/>
    <property type="molecule type" value="Genomic_DNA"/>
</dbReference>
<dbReference type="InterPro" id="IPR045444">
    <property type="entry name" value="DUF6503"/>
</dbReference>
<reference evidence="2" key="1">
    <citation type="journal article" date="2019" name="Int. J. Syst. Evol. Microbiol.">
        <title>The Global Catalogue of Microorganisms (GCM) 10K type strain sequencing project: providing services to taxonomists for standard genome sequencing and annotation.</title>
        <authorList>
            <consortium name="The Broad Institute Genomics Platform"/>
            <consortium name="The Broad Institute Genome Sequencing Center for Infectious Disease"/>
            <person name="Wu L."/>
            <person name="Ma J."/>
        </authorList>
    </citation>
    <scope>NUCLEOTIDE SEQUENCE [LARGE SCALE GENOMIC DNA]</scope>
    <source>
        <strain evidence="2">JCM 15974</strain>
    </source>
</reference>
<evidence type="ECO:0000313" key="2">
    <source>
        <dbReference type="Proteomes" id="UP001501758"/>
    </source>
</evidence>